<proteinExistence type="predicted"/>
<evidence type="ECO:0000313" key="3">
    <source>
        <dbReference type="Proteomes" id="UP000092445"/>
    </source>
</evidence>
<dbReference type="AlphaFoldDB" id="A0A1A9ZZA7"/>
<keyword evidence="1" id="KW-1133">Transmembrane helix</keyword>
<feature type="transmembrane region" description="Helical" evidence="1">
    <location>
        <begin position="128"/>
        <end position="145"/>
    </location>
</feature>
<protein>
    <submittedName>
        <fullName evidence="2">Uncharacterized protein</fullName>
    </submittedName>
</protein>
<keyword evidence="1" id="KW-0812">Transmembrane</keyword>
<reference evidence="2" key="2">
    <citation type="submission" date="2020-05" db="UniProtKB">
        <authorList>
            <consortium name="EnsemblMetazoa"/>
        </authorList>
    </citation>
    <scope>IDENTIFICATION</scope>
    <source>
        <strain evidence="2">IAEA</strain>
    </source>
</reference>
<dbReference type="Proteomes" id="UP000092445">
    <property type="component" value="Unassembled WGS sequence"/>
</dbReference>
<reference evidence="3" key="1">
    <citation type="submission" date="2014-03" db="EMBL/GenBank/DDBJ databases">
        <authorList>
            <person name="Aksoy S."/>
            <person name="Warren W."/>
            <person name="Wilson R.K."/>
        </authorList>
    </citation>
    <scope>NUCLEOTIDE SEQUENCE [LARGE SCALE GENOMIC DNA]</scope>
    <source>
        <strain evidence="3">IAEA</strain>
    </source>
</reference>
<dbReference type="VEuPathDB" id="VectorBase:GPAI029555"/>
<evidence type="ECO:0000256" key="1">
    <source>
        <dbReference type="SAM" id="Phobius"/>
    </source>
</evidence>
<feature type="transmembrane region" description="Helical" evidence="1">
    <location>
        <begin position="48"/>
        <end position="70"/>
    </location>
</feature>
<accession>A0A1A9ZZA7</accession>
<organism evidence="2 3">
    <name type="scientific">Glossina pallidipes</name>
    <name type="common">Tsetse fly</name>
    <dbReference type="NCBI Taxonomy" id="7398"/>
    <lineage>
        <taxon>Eukaryota</taxon>
        <taxon>Metazoa</taxon>
        <taxon>Ecdysozoa</taxon>
        <taxon>Arthropoda</taxon>
        <taxon>Hexapoda</taxon>
        <taxon>Insecta</taxon>
        <taxon>Pterygota</taxon>
        <taxon>Neoptera</taxon>
        <taxon>Endopterygota</taxon>
        <taxon>Diptera</taxon>
        <taxon>Brachycera</taxon>
        <taxon>Muscomorpha</taxon>
        <taxon>Hippoboscoidea</taxon>
        <taxon>Glossinidae</taxon>
        <taxon>Glossina</taxon>
    </lineage>
</organism>
<evidence type="ECO:0000313" key="2">
    <source>
        <dbReference type="EnsemblMetazoa" id="GPAI029555-PA"/>
    </source>
</evidence>
<sequence length="273" mass="31658">MQEMYCIFSALFTAHFWFVFKANAFNSFVHFAFFWQLMCFSYPLLHHFLRIGIILMGVAFFAFKCNNVLIDGTAYVLSMYTSVMLLVKSICKKSEIPLKHNELNEFIFGPFLYVDNERFLHPMMSRNRGYGAALLVMTAFFNKYYATSRTLQHITKIPTICFMNVVTVFVGTTAFLARNRAQKLLRFQSDLFILRTEKDLPLKWMIILNCASERASGTKEGSESLQIDMTIIRNAFIWTSSHLVRIFPVAETVVLTLLTEVNFLSDFTIPRLK</sequence>
<feature type="transmembrane region" description="Helical" evidence="1">
    <location>
        <begin position="157"/>
        <end position="177"/>
    </location>
</feature>
<name>A0A1A9ZZA7_GLOPL</name>
<keyword evidence="1" id="KW-0472">Membrane</keyword>
<dbReference type="EnsemblMetazoa" id="GPAI029555-RA">
    <property type="protein sequence ID" value="GPAI029555-PA"/>
    <property type="gene ID" value="GPAI029555"/>
</dbReference>
<keyword evidence="3" id="KW-1185">Reference proteome</keyword>